<dbReference type="RefSeq" id="WP_114604877.1">
    <property type="nucleotide sequence ID" value="NZ_CP031148.1"/>
</dbReference>
<dbReference type="InterPro" id="IPR014451">
    <property type="entry name" value="UCP008455"/>
</dbReference>
<dbReference type="AlphaFoldDB" id="A0A345E8Q4"/>
<dbReference type="EMBL" id="CP031148">
    <property type="protein sequence ID" value="AXG08576.1"/>
    <property type="molecule type" value="Genomic_DNA"/>
</dbReference>
<dbReference type="KEGG" id="haq:DU484_01175"/>
<name>A0A345E8Q4_9EURY</name>
<evidence type="ECO:0000313" key="1">
    <source>
        <dbReference type="EMBL" id="AXG08576.1"/>
    </source>
</evidence>
<gene>
    <name evidence="1" type="ORF">DU484_01175</name>
</gene>
<organism evidence="1 2">
    <name type="scientific">Haloplanus rubicundus</name>
    <dbReference type="NCBI Taxonomy" id="1547898"/>
    <lineage>
        <taxon>Archaea</taxon>
        <taxon>Methanobacteriati</taxon>
        <taxon>Methanobacteriota</taxon>
        <taxon>Stenosarchaea group</taxon>
        <taxon>Halobacteria</taxon>
        <taxon>Halobacteriales</taxon>
        <taxon>Haloferacaceae</taxon>
        <taxon>Haloplanus</taxon>
    </lineage>
</organism>
<dbReference type="Pfam" id="PF08905">
    <property type="entry name" value="DUF1850"/>
    <property type="match status" value="1"/>
</dbReference>
<protein>
    <submittedName>
        <fullName evidence="1">DUF1850 domain-containing protein</fullName>
    </submittedName>
</protein>
<reference evidence="1 2" key="1">
    <citation type="submission" date="2018-07" db="EMBL/GenBank/DDBJ databases">
        <title>Genome sequences of Haloplanus sp. CBA1112.</title>
        <authorList>
            <person name="Kim Y.B."/>
            <person name="Roh S.W."/>
        </authorList>
    </citation>
    <scope>NUCLEOTIDE SEQUENCE [LARGE SCALE GENOMIC DNA]</scope>
    <source>
        <strain evidence="1 2">CBA1112</strain>
    </source>
</reference>
<proteinExistence type="predicted"/>
<accession>A0A345E8Q4</accession>
<sequence length="163" mass="17967">MKRRYVAAVAFVVLVAALGSAAAVPDRRVLVVSDAETGETYLETPVDNGTVVALEYTHSVEKTRVYEAYTIRGDRLEMTHMEFESYGWGLPSRANVTRKNGTFIYDPPGSYERLTVAPGRIAGHRLHVGDETHDLVALSNGRSVTLSIHRRSAFALPLHGVDR</sequence>
<dbReference type="InterPro" id="IPR015001">
    <property type="entry name" value="DUF1850"/>
</dbReference>
<evidence type="ECO:0000313" key="2">
    <source>
        <dbReference type="Proteomes" id="UP000252985"/>
    </source>
</evidence>
<dbReference type="PIRSF" id="PIRSF008455">
    <property type="entry name" value="UCP008455"/>
    <property type="match status" value="1"/>
</dbReference>
<dbReference type="GeneID" id="37285547"/>
<dbReference type="Proteomes" id="UP000252985">
    <property type="component" value="Chromosome"/>
</dbReference>